<keyword evidence="1" id="KW-0408">Iron</keyword>
<reference evidence="3 4" key="2">
    <citation type="submission" date="2018-11" db="EMBL/GenBank/DDBJ databases">
        <authorList>
            <consortium name="Pathogen Informatics"/>
        </authorList>
    </citation>
    <scope>NUCLEOTIDE SEQUENCE [LARGE SCALE GENOMIC DNA]</scope>
</reference>
<keyword evidence="4" id="KW-1185">Reference proteome</keyword>
<reference evidence="5" key="1">
    <citation type="submission" date="2017-02" db="UniProtKB">
        <authorList>
            <consortium name="WormBaseParasite"/>
        </authorList>
    </citation>
    <scope>IDENTIFICATION</scope>
</reference>
<proteinExistence type="inferred from homology"/>
<comment type="similarity">
    <text evidence="1">Belongs to the globin family.</text>
</comment>
<dbReference type="EMBL" id="UYRR01000607">
    <property type="protein sequence ID" value="VDK18051.1"/>
    <property type="molecule type" value="Genomic_DNA"/>
</dbReference>
<dbReference type="GO" id="GO:0020037">
    <property type="term" value="F:heme binding"/>
    <property type="evidence" value="ECO:0007669"/>
    <property type="project" value="InterPro"/>
</dbReference>
<dbReference type="InterPro" id="IPR012292">
    <property type="entry name" value="Globin/Proto"/>
</dbReference>
<dbReference type="Gene3D" id="1.10.490.10">
    <property type="entry name" value="Globins"/>
    <property type="match status" value="1"/>
</dbReference>
<dbReference type="Pfam" id="PF00042">
    <property type="entry name" value="Globin"/>
    <property type="match status" value="1"/>
</dbReference>
<organism evidence="5">
    <name type="scientific">Anisakis simplex</name>
    <name type="common">Herring worm</name>
    <dbReference type="NCBI Taxonomy" id="6269"/>
    <lineage>
        <taxon>Eukaryota</taxon>
        <taxon>Metazoa</taxon>
        <taxon>Ecdysozoa</taxon>
        <taxon>Nematoda</taxon>
        <taxon>Chromadorea</taxon>
        <taxon>Rhabditida</taxon>
        <taxon>Spirurina</taxon>
        <taxon>Ascaridomorpha</taxon>
        <taxon>Ascaridoidea</taxon>
        <taxon>Anisakidae</taxon>
        <taxon>Anisakis</taxon>
        <taxon>Anisakis simplex complex</taxon>
    </lineage>
</organism>
<keyword evidence="1" id="KW-0479">Metal-binding</keyword>
<dbReference type="GO" id="GO:0019825">
    <property type="term" value="F:oxygen binding"/>
    <property type="evidence" value="ECO:0007669"/>
    <property type="project" value="InterPro"/>
</dbReference>
<evidence type="ECO:0000256" key="1">
    <source>
        <dbReference type="RuleBase" id="RU000356"/>
    </source>
</evidence>
<keyword evidence="1" id="KW-0561">Oxygen transport</keyword>
<accession>A0A0M3J022</accession>
<sequence length="75" mass="8786">MTVDEVKALCMKSLEKARVGKDPDSIQHGRDFYKYMFGHYPDLRKYFKGAEKFTPDDVQKSERFTKQGFFLSISP</sequence>
<dbReference type="GO" id="GO:0005344">
    <property type="term" value="F:oxygen carrier activity"/>
    <property type="evidence" value="ECO:0007669"/>
    <property type="project" value="UniProtKB-KW"/>
</dbReference>
<name>A0A0M3J022_ANISI</name>
<dbReference type="SUPFAM" id="SSF46458">
    <property type="entry name" value="Globin-like"/>
    <property type="match status" value="1"/>
</dbReference>
<dbReference type="InterPro" id="IPR000971">
    <property type="entry name" value="Globin"/>
</dbReference>
<dbReference type="PROSITE" id="PS01033">
    <property type="entry name" value="GLOBIN"/>
    <property type="match status" value="1"/>
</dbReference>
<protein>
    <submittedName>
        <fullName evidence="5">Globin-like protein (inferred by orthology to a C. elegans protein)</fullName>
    </submittedName>
</protein>
<gene>
    <name evidence="3" type="ORF">ASIM_LOCUS755</name>
</gene>
<evidence type="ECO:0000259" key="2">
    <source>
        <dbReference type="PROSITE" id="PS01033"/>
    </source>
</evidence>
<keyword evidence="1" id="KW-0813">Transport</keyword>
<evidence type="ECO:0000313" key="4">
    <source>
        <dbReference type="Proteomes" id="UP000267096"/>
    </source>
</evidence>
<evidence type="ECO:0000313" key="5">
    <source>
        <dbReference type="WBParaSite" id="ASIM_0000085701-mRNA-1"/>
    </source>
</evidence>
<dbReference type="WBParaSite" id="ASIM_0000085701-mRNA-1">
    <property type="protein sequence ID" value="ASIM_0000085701-mRNA-1"/>
    <property type="gene ID" value="ASIM_0000085701"/>
</dbReference>
<dbReference type="Proteomes" id="UP000267096">
    <property type="component" value="Unassembled WGS sequence"/>
</dbReference>
<feature type="domain" description="Globin" evidence="2">
    <location>
        <begin position="10"/>
        <end position="75"/>
    </location>
</feature>
<dbReference type="OrthoDB" id="5820458at2759"/>
<keyword evidence="1" id="KW-0349">Heme</keyword>
<dbReference type="AlphaFoldDB" id="A0A0M3J022"/>
<dbReference type="InterPro" id="IPR009050">
    <property type="entry name" value="Globin-like_sf"/>
</dbReference>
<evidence type="ECO:0000313" key="3">
    <source>
        <dbReference type="EMBL" id="VDK18051.1"/>
    </source>
</evidence>